<keyword evidence="3" id="KW-1185">Reference proteome</keyword>
<evidence type="ECO:0000313" key="3">
    <source>
        <dbReference type="Proteomes" id="UP000616201"/>
    </source>
</evidence>
<feature type="chain" id="PRO_5037794099" evidence="1">
    <location>
        <begin position="19"/>
        <end position="158"/>
    </location>
</feature>
<organism evidence="2 3">
    <name type="scientific">Sphingobacterium hungaricum</name>
    <dbReference type="NCBI Taxonomy" id="2082723"/>
    <lineage>
        <taxon>Bacteria</taxon>
        <taxon>Pseudomonadati</taxon>
        <taxon>Bacteroidota</taxon>
        <taxon>Sphingobacteriia</taxon>
        <taxon>Sphingobacteriales</taxon>
        <taxon>Sphingobacteriaceae</taxon>
        <taxon>Sphingobacterium</taxon>
    </lineage>
</organism>
<evidence type="ECO:0000256" key="1">
    <source>
        <dbReference type="SAM" id="SignalP"/>
    </source>
</evidence>
<dbReference type="Pfam" id="PF14060">
    <property type="entry name" value="DUF4252"/>
    <property type="match status" value="1"/>
</dbReference>
<gene>
    <name evidence="2" type="ORF">C4F49_04130</name>
</gene>
<dbReference type="RefSeq" id="WP_196935859.1">
    <property type="nucleotide sequence ID" value="NZ_MU158698.1"/>
</dbReference>
<dbReference type="Proteomes" id="UP000616201">
    <property type="component" value="Unassembled WGS sequence"/>
</dbReference>
<protein>
    <submittedName>
        <fullName evidence="2">DUF4252 domain-containing protein</fullName>
    </submittedName>
</protein>
<dbReference type="AlphaFoldDB" id="A0A928UWZ9"/>
<accession>A0A928UWZ9</accession>
<evidence type="ECO:0000313" key="2">
    <source>
        <dbReference type="EMBL" id="MBE8712865.1"/>
    </source>
</evidence>
<reference evidence="2" key="1">
    <citation type="submission" date="2018-02" db="EMBL/GenBank/DDBJ databases">
        <authorList>
            <person name="Vasarhelyi B.M."/>
            <person name="Deshmukh S."/>
            <person name="Balint B."/>
            <person name="Kukolya J."/>
        </authorList>
    </citation>
    <scope>NUCLEOTIDE SEQUENCE</scope>
    <source>
        <strain evidence="2">KB22</strain>
    </source>
</reference>
<dbReference type="EMBL" id="PRDK01000003">
    <property type="protein sequence ID" value="MBE8712865.1"/>
    <property type="molecule type" value="Genomic_DNA"/>
</dbReference>
<dbReference type="InterPro" id="IPR025348">
    <property type="entry name" value="DUF4252"/>
</dbReference>
<feature type="signal peptide" evidence="1">
    <location>
        <begin position="1"/>
        <end position="18"/>
    </location>
</feature>
<comment type="caution">
    <text evidence="2">The sequence shown here is derived from an EMBL/GenBank/DDBJ whole genome shotgun (WGS) entry which is preliminary data.</text>
</comment>
<name>A0A928UWZ9_9SPHI</name>
<keyword evidence="1" id="KW-0732">Signal</keyword>
<sequence>MKIIFSLLLLLFSTVANAQISALDKIFETYQEAQGVTSIKIGKPMFNVISKFNIQDDDLNQIRPLLTKINSIKMLIVEDGENNIIQNQVKNAFNNIHYEELISINSEKNKVKFLAQETEGDVLKNLLLNISTEGSTIFMILDGAISYADINKLVAEEN</sequence>
<proteinExistence type="predicted"/>